<dbReference type="GO" id="GO:0050660">
    <property type="term" value="F:flavin adenine dinucleotide binding"/>
    <property type="evidence" value="ECO:0007669"/>
    <property type="project" value="InterPro"/>
</dbReference>
<sequence>MAKKLEKVDVVVVGSGWAGGIVSAELAKAGYKVVTLERGKKVDRADYIGVKDELRYTNRYEMMQNLAPETITSRVTMEDTALPVRTRKEMMAGTDLGGGSVHWAGATYRWRAYDFEIRSKTIERYGKNKIPEGMTIQDWGITYDEMEPYYDRWEKTAGISGEPDPLGDKRSSDYPNPPMKESPAVRLFKETTKKMGYHPYQVASANLSQAYTNPDGETLNACMFCSFCTQYGCDFSAKSDPLATVIPTAIKNNCEFRTNSLVRRVLHSGGKATGVMYTDTLTGEEFEQPADVVVLGAFSFTNNRLLMLSKIGQQYDPKTRKGTIGRNFNGQMNITFQGARGFFKEKKFNLYMGAGALGGTMSDFAGDNFDHTDLDFINGGGIEFRQYGHGAIATNNVPDDTPGWGPEFKKNSVFYANRYMRVWYTPAIMSWWHNYLDLDPTYKDEFGDPLLRVTNRYTDQDRNIAKFGVEKCTEIVKEMGADIVNPDSIPDEFDHIYDGGHYAGGVIMGADPATSAVNNYLQMWDMENLFVVGGSAFPQFAGHHPTATIGALGYRAAEGVEKYLKNGGQLVVSKQASFNA</sequence>
<organism evidence="8 9">
    <name type="scientific">Sporosarcina newyorkensis</name>
    <dbReference type="NCBI Taxonomy" id="759851"/>
    <lineage>
        <taxon>Bacteria</taxon>
        <taxon>Bacillati</taxon>
        <taxon>Bacillota</taxon>
        <taxon>Bacilli</taxon>
        <taxon>Bacillales</taxon>
        <taxon>Caryophanaceae</taxon>
        <taxon>Sporosarcina</taxon>
    </lineage>
</organism>
<evidence type="ECO:0000256" key="1">
    <source>
        <dbReference type="ARBA" id="ARBA00010790"/>
    </source>
</evidence>
<keyword evidence="4" id="KW-0560">Oxidoreductase</keyword>
<dbReference type="SUPFAM" id="SSF51905">
    <property type="entry name" value="FAD/NAD(P)-binding domain"/>
    <property type="match status" value="1"/>
</dbReference>
<name>A0A1T4YUU0_9BACL</name>
<evidence type="ECO:0000313" key="9">
    <source>
        <dbReference type="Proteomes" id="UP000190042"/>
    </source>
</evidence>
<keyword evidence="3" id="KW-0274">FAD</keyword>
<feature type="domain" description="Glucose-methanol-choline oxidoreductase N-terminal" evidence="6">
    <location>
        <begin position="216"/>
        <end position="330"/>
    </location>
</feature>
<dbReference type="Pfam" id="PF05199">
    <property type="entry name" value="GMC_oxred_C"/>
    <property type="match status" value="1"/>
</dbReference>
<dbReference type="AlphaFoldDB" id="A0A1T4YUU0"/>
<dbReference type="PANTHER" id="PTHR46056">
    <property type="entry name" value="LONG-CHAIN-ALCOHOL OXIDASE"/>
    <property type="match status" value="1"/>
</dbReference>
<dbReference type="Pfam" id="PF00732">
    <property type="entry name" value="GMC_oxred_N"/>
    <property type="match status" value="1"/>
</dbReference>
<gene>
    <name evidence="8" type="ORF">SAMN04244570_3676</name>
</gene>
<evidence type="ECO:0000256" key="4">
    <source>
        <dbReference type="ARBA" id="ARBA00023002"/>
    </source>
</evidence>
<dbReference type="InterPro" id="IPR000172">
    <property type="entry name" value="GMC_OxRdtase_N"/>
</dbReference>
<evidence type="ECO:0000259" key="7">
    <source>
        <dbReference type="Pfam" id="PF05199"/>
    </source>
</evidence>
<protein>
    <submittedName>
        <fullName evidence="8">Gluconate 2-dehydrogenase alpha chain</fullName>
    </submittedName>
</protein>
<comment type="similarity">
    <text evidence="1">Belongs to the GMC oxidoreductase family.</text>
</comment>
<keyword evidence="2" id="KW-0285">Flavoprotein</keyword>
<feature type="domain" description="Glucose-methanol-choline oxidoreductase C-terminal" evidence="7">
    <location>
        <begin position="434"/>
        <end position="553"/>
    </location>
</feature>
<dbReference type="InterPro" id="IPR007867">
    <property type="entry name" value="GMC_OxRtase_C"/>
</dbReference>
<accession>A0A1T4YUU0</accession>
<dbReference type="EMBL" id="FUYJ01000009">
    <property type="protein sequence ID" value="SKB05522.1"/>
    <property type="molecule type" value="Genomic_DNA"/>
</dbReference>
<dbReference type="Gene3D" id="3.50.50.60">
    <property type="entry name" value="FAD/NAD(P)-binding domain"/>
    <property type="match status" value="2"/>
</dbReference>
<evidence type="ECO:0000313" key="8">
    <source>
        <dbReference type="EMBL" id="SKB05522.1"/>
    </source>
</evidence>
<dbReference type="GO" id="GO:0016614">
    <property type="term" value="F:oxidoreductase activity, acting on CH-OH group of donors"/>
    <property type="evidence" value="ECO:0007669"/>
    <property type="project" value="InterPro"/>
</dbReference>
<proteinExistence type="inferred from homology"/>
<dbReference type="PANTHER" id="PTHR46056:SF12">
    <property type="entry name" value="LONG-CHAIN-ALCOHOL OXIDASE"/>
    <property type="match status" value="1"/>
</dbReference>
<dbReference type="RefSeq" id="WP_078818602.1">
    <property type="nucleotide sequence ID" value="NZ_FUYJ01000009.1"/>
</dbReference>
<evidence type="ECO:0000259" key="6">
    <source>
        <dbReference type="Pfam" id="PF00732"/>
    </source>
</evidence>
<reference evidence="9" key="1">
    <citation type="submission" date="2017-02" db="EMBL/GenBank/DDBJ databases">
        <authorList>
            <person name="Varghese N."/>
            <person name="Submissions S."/>
        </authorList>
    </citation>
    <scope>NUCLEOTIDE SEQUENCE [LARGE SCALE GENOMIC DNA]</scope>
    <source>
        <strain evidence="9">DSM 23966</strain>
    </source>
</reference>
<dbReference type="Proteomes" id="UP000190042">
    <property type="component" value="Unassembled WGS sequence"/>
</dbReference>
<keyword evidence="9" id="KW-1185">Reference proteome</keyword>
<dbReference type="InterPro" id="IPR036188">
    <property type="entry name" value="FAD/NAD-bd_sf"/>
</dbReference>
<evidence type="ECO:0000256" key="2">
    <source>
        <dbReference type="ARBA" id="ARBA00022630"/>
    </source>
</evidence>
<evidence type="ECO:0000256" key="5">
    <source>
        <dbReference type="SAM" id="MobiDB-lite"/>
    </source>
</evidence>
<feature type="region of interest" description="Disordered" evidence="5">
    <location>
        <begin position="157"/>
        <end position="181"/>
    </location>
</feature>
<dbReference type="SUPFAM" id="SSF54373">
    <property type="entry name" value="FAD-linked reductases, C-terminal domain"/>
    <property type="match status" value="1"/>
</dbReference>
<evidence type="ECO:0000256" key="3">
    <source>
        <dbReference type="ARBA" id="ARBA00022827"/>
    </source>
</evidence>